<reference evidence="9 10" key="1">
    <citation type="submission" date="2019-02" db="EMBL/GenBank/DDBJ databases">
        <title>Deep-cultivation of Planctomycetes and their phenomic and genomic characterization uncovers novel biology.</title>
        <authorList>
            <person name="Wiegand S."/>
            <person name="Jogler M."/>
            <person name="Boedeker C."/>
            <person name="Pinto D."/>
            <person name="Vollmers J."/>
            <person name="Rivas-Marin E."/>
            <person name="Kohn T."/>
            <person name="Peeters S.H."/>
            <person name="Heuer A."/>
            <person name="Rast P."/>
            <person name="Oberbeckmann S."/>
            <person name="Bunk B."/>
            <person name="Jeske O."/>
            <person name="Meyerdierks A."/>
            <person name="Storesund J.E."/>
            <person name="Kallscheuer N."/>
            <person name="Luecker S."/>
            <person name="Lage O.M."/>
            <person name="Pohl T."/>
            <person name="Merkel B.J."/>
            <person name="Hornburger P."/>
            <person name="Mueller R.-W."/>
            <person name="Bruemmer F."/>
            <person name="Labrenz M."/>
            <person name="Spormann A.M."/>
            <person name="Op den Camp H."/>
            <person name="Overmann J."/>
            <person name="Amann R."/>
            <person name="Jetten M.S.M."/>
            <person name="Mascher T."/>
            <person name="Medema M.H."/>
            <person name="Devos D.P."/>
            <person name="Kaster A.-K."/>
            <person name="Ovreas L."/>
            <person name="Rohde M."/>
            <person name="Galperin M.Y."/>
            <person name="Jogler C."/>
        </authorList>
    </citation>
    <scope>NUCLEOTIDE SEQUENCE [LARGE SCALE GENOMIC DNA]</scope>
    <source>
        <strain evidence="9 10">HG15A2</strain>
    </source>
</reference>
<proteinExistence type="predicted"/>
<dbReference type="PANTHER" id="PTHR43289:SF6">
    <property type="entry name" value="SERINE_THREONINE-PROTEIN KINASE NEKL-3"/>
    <property type="match status" value="1"/>
</dbReference>
<keyword evidence="7" id="KW-1133">Transmembrane helix</keyword>
<dbReference type="Proteomes" id="UP000319852">
    <property type="component" value="Chromosome"/>
</dbReference>
<feature type="transmembrane region" description="Helical" evidence="7">
    <location>
        <begin position="363"/>
        <end position="385"/>
    </location>
</feature>
<keyword evidence="3 9" id="KW-0418">Kinase</keyword>
<evidence type="ECO:0000256" key="6">
    <source>
        <dbReference type="SAM" id="MobiDB-lite"/>
    </source>
</evidence>
<gene>
    <name evidence="9" type="primary">pknD_8</name>
    <name evidence="9" type="ORF">HG15A2_45570</name>
</gene>
<evidence type="ECO:0000256" key="1">
    <source>
        <dbReference type="ARBA" id="ARBA00022679"/>
    </source>
</evidence>
<evidence type="ECO:0000259" key="8">
    <source>
        <dbReference type="PROSITE" id="PS50011"/>
    </source>
</evidence>
<dbReference type="PANTHER" id="PTHR43289">
    <property type="entry name" value="MITOGEN-ACTIVATED PROTEIN KINASE KINASE KINASE 20-RELATED"/>
    <property type="match status" value="1"/>
</dbReference>
<feature type="domain" description="Protein kinase" evidence="8">
    <location>
        <begin position="39"/>
        <end position="337"/>
    </location>
</feature>
<dbReference type="CDD" id="cd14014">
    <property type="entry name" value="STKc_PknB_like"/>
    <property type="match status" value="1"/>
</dbReference>
<dbReference type="EMBL" id="CP036263">
    <property type="protein sequence ID" value="QDT01215.1"/>
    <property type="molecule type" value="Genomic_DNA"/>
</dbReference>
<evidence type="ECO:0000256" key="5">
    <source>
        <dbReference type="SAM" id="Coils"/>
    </source>
</evidence>
<dbReference type="PROSITE" id="PS50011">
    <property type="entry name" value="PROTEIN_KINASE_DOM"/>
    <property type="match status" value="1"/>
</dbReference>
<dbReference type="RefSeq" id="WP_145063253.1">
    <property type="nucleotide sequence ID" value="NZ_CP036263.1"/>
</dbReference>
<dbReference type="Pfam" id="PF13374">
    <property type="entry name" value="TPR_10"/>
    <property type="match status" value="1"/>
</dbReference>
<dbReference type="InterPro" id="IPR019734">
    <property type="entry name" value="TPR_rpt"/>
</dbReference>
<keyword evidence="7" id="KW-0812">Transmembrane</keyword>
<dbReference type="AlphaFoldDB" id="A0A517N265"/>
<evidence type="ECO:0000256" key="2">
    <source>
        <dbReference type="ARBA" id="ARBA00022741"/>
    </source>
</evidence>
<feature type="coiled-coil region" evidence="5">
    <location>
        <begin position="399"/>
        <end position="433"/>
    </location>
</feature>
<dbReference type="KEGG" id="amob:HG15A2_45570"/>
<dbReference type="Pfam" id="PF13424">
    <property type="entry name" value="TPR_12"/>
    <property type="match status" value="1"/>
</dbReference>
<dbReference type="SMART" id="SM00220">
    <property type="entry name" value="S_TKc"/>
    <property type="match status" value="1"/>
</dbReference>
<evidence type="ECO:0000313" key="9">
    <source>
        <dbReference type="EMBL" id="QDT01215.1"/>
    </source>
</evidence>
<sequence length="1181" mass="130330">MASERSDNETRNPDIHGTVGPSPSPADSASRDTSEGPRFRIIRPHDEGGLGKVSVALDTELDREVALKEIKPQFADDESSRSRFLLEAEITGGLEHPGIVPIYGLGASADGRPYYAMRFIRGNNLATAIRAYHEEGETESGPDKVVQLRRLLGRFLDVCNAVYYAHQRGVLHRDLKPGNVMLGEYGETLVVDWGLAKPIGAPEESVVEANENTIQSPLVPRSGSVVDATQLGSAIGSPHYMSPEQARGEHDQLGPAADVYSLGATLYTLLTNRRPIHGDTIETVLEKVQLGPTKTARQENSQVDAALSAICARAMAQEPTDRYATVRALAEDVERYLADEPVRAFPEPLARRTRRWLRKHPRLVGSAAATLIAGIVSAGTIAGVVSSSNQKLGEKNVELADANSQLGVAKEEAETARDEAIAARDEAEVKRREAVMQKQRATAATDFLVQAFDAADPANLGPQTPVQDILEHAATKAADGITDPELKATILWAVGDALFSAGNYPLAISTLEQAVSLRDSLGLGEPREVIRVKDSLAEALRFEGDTERSLELHKENLRYAEDHLGESDTLTDTVRSHLAITHLYLGDYERTKELVEVVVMRARANPPEDLNKFVYPLLNLGAAYLNQGDIRQAKTLTEEALDAIHNANSTDIILLSDSMGLLALAEEAQGNTEKGFEIRKNAYQLTSEKLSPNHPKTLGQINLLSISYGNAGNTQRAMTLLEGGLKSAKSRLGSSHPLTLELQSHLAIVYGHANRKQDALDLIDSALETIEQRYEPDDRTKLEAISYLSRALASIGDHQRALELRLHLLQMIRETRGPTDYRTLAVTRDVAELHEELGQRKEAHRLFKIVYDTTRKTKGELHLETIRAARDFGLSHRALGNLDEALSLFEEQYKSSQTALGPDHPITVEARRSLANGYLADKQFQEASVLFGDLTNRSEAGKVSEIQIIDQSLEAICQLYLGNGSKAQDLLSESYREAATQFGILEDRTTMVWVLYRSVLLLSGEHESLIELCQQRISDEEAHGSFLAFDHAAMGEAYLALGKYQEADDSGDIAFETLMKASESLEQGAKGMEFESKLDTNSFWWISSIRGSYYANSGALEIAAENLQRSFDDMPKDREKLSPLAWQLGRRILGDLSEVHDRWEDSTEKEKWQDELEKFEAQREEFDPLAPDQKSPSEKQQ</sequence>
<evidence type="ECO:0000256" key="7">
    <source>
        <dbReference type="SAM" id="Phobius"/>
    </source>
</evidence>
<dbReference type="SMART" id="SM00028">
    <property type="entry name" value="TPR"/>
    <property type="match status" value="5"/>
</dbReference>
<dbReference type="OrthoDB" id="258731at2"/>
<dbReference type="GO" id="GO:0004674">
    <property type="term" value="F:protein serine/threonine kinase activity"/>
    <property type="evidence" value="ECO:0007669"/>
    <property type="project" value="UniProtKB-EC"/>
</dbReference>
<accession>A0A517N265</accession>
<dbReference type="PROSITE" id="PS00108">
    <property type="entry name" value="PROTEIN_KINASE_ST"/>
    <property type="match status" value="1"/>
</dbReference>
<dbReference type="Gene3D" id="1.10.510.10">
    <property type="entry name" value="Transferase(Phosphotransferase) domain 1"/>
    <property type="match status" value="1"/>
</dbReference>
<dbReference type="InterPro" id="IPR011009">
    <property type="entry name" value="Kinase-like_dom_sf"/>
</dbReference>
<feature type="compositionally biased region" description="Basic and acidic residues" evidence="6">
    <location>
        <begin position="1"/>
        <end position="14"/>
    </location>
</feature>
<evidence type="ECO:0000313" key="10">
    <source>
        <dbReference type="Proteomes" id="UP000319852"/>
    </source>
</evidence>
<keyword evidence="5" id="KW-0175">Coiled coil</keyword>
<dbReference type="InterPro" id="IPR011990">
    <property type="entry name" value="TPR-like_helical_dom_sf"/>
</dbReference>
<dbReference type="SUPFAM" id="SSF56112">
    <property type="entry name" value="Protein kinase-like (PK-like)"/>
    <property type="match status" value="1"/>
</dbReference>
<dbReference type="Gene3D" id="3.30.200.20">
    <property type="entry name" value="Phosphorylase Kinase, domain 1"/>
    <property type="match status" value="1"/>
</dbReference>
<keyword evidence="7" id="KW-0472">Membrane</keyword>
<dbReference type="SUPFAM" id="SSF48452">
    <property type="entry name" value="TPR-like"/>
    <property type="match status" value="4"/>
</dbReference>
<organism evidence="9 10">
    <name type="scientific">Adhaeretor mobilis</name>
    <dbReference type="NCBI Taxonomy" id="1930276"/>
    <lineage>
        <taxon>Bacteria</taxon>
        <taxon>Pseudomonadati</taxon>
        <taxon>Planctomycetota</taxon>
        <taxon>Planctomycetia</taxon>
        <taxon>Pirellulales</taxon>
        <taxon>Lacipirellulaceae</taxon>
        <taxon>Adhaeretor</taxon>
    </lineage>
</organism>
<dbReference type="EC" id="2.7.11.1" evidence="9"/>
<dbReference type="GO" id="GO:0005524">
    <property type="term" value="F:ATP binding"/>
    <property type="evidence" value="ECO:0007669"/>
    <property type="project" value="UniProtKB-KW"/>
</dbReference>
<dbReference type="Gene3D" id="1.25.40.10">
    <property type="entry name" value="Tetratricopeptide repeat domain"/>
    <property type="match status" value="3"/>
</dbReference>
<evidence type="ECO:0000256" key="4">
    <source>
        <dbReference type="ARBA" id="ARBA00022840"/>
    </source>
</evidence>
<keyword evidence="10" id="KW-1185">Reference proteome</keyword>
<feature type="compositionally biased region" description="Basic and acidic residues" evidence="6">
    <location>
        <begin position="29"/>
        <end position="45"/>
    </location>
</feature>
<keyword evidence="2" id="KW-0547">Nucleotide-binding</keyword>
<protein>
    <submittedName>
        <fullName evidence="9">Serine/threonine-protein kinase PknD</fullName>
        <ecNumber evidence="9">2.7.11.1</ecNumber>
    </submittedName>
</protein>
<name>A0A517N265_9BACT</name>
<dbReference type="InterPro" id="IPR008271">
    <property type="entry name" value="Ser/Thr_kinase_AS"/>
</dbReference>
<feature type="region of interest" description="Disordered" evidence="6">
    <location>
        <begin position="1160"/>
        <end position="1181"/>
    </location>
</feature>
<keyword evidence="1 9" id="KW-0808">Transferase</keyword>
<dbReference type="InterPro" id="IPR000719">
    <property type="entry name" value="Prot_kinase_dom"/>
</dbReference>
<keyword evidence="4" id="KW-0067">ATP-binding</keyword>
<evidence type="ECO:0000256" key="3">
    <source>
        <dbReference type="ARBA" id="ARBA00022777"/>
    </source>
</evidence>
<feature type="region of interest" description="Disordered" evidence="6">
    <location>
        <begin position="1"/>
        <end position="45"/>
    </location>
</feature>
<dbReference type="Pfam" id="PF00069">
    <property type="entry name" value="Pkinase"/>
    <property type="match status" value="1"/>
</dbReference>